<dbReference type="Gene3D" id="2.60.40.420">
    <property type="entry name" value="Cupredoxins - blue copper proteins"/>
    <property type="match status" value="3"/>
</dbReference>
<dbReference type="InterPro" id="IPR033138">
    <property type="entry name" value="Cu_oxidase_CS"/>
</dbReference>
<dbReference type="FunFam" id="2.60.40.420:FF:000036">
    <property type="entry name" value="L-ascorbate oxidase"/>
    <property type="match status" value="1"/>
</dbReference>
<dbReference type="Proteomes" id="UP000700596">
    <property type="component" value="Unassembled WGS sequence"/>
</dbReference>
<name>A0A9P9ED97_9PLEO</name>
<dbReference type="Pfam" id="PF07731">
    <property type="entry name" value="Cu-oxidase_2"/>
    <property type="match status" value="1"/>
</dbReference>
<dbReference type="Pfam" id="PF07732">
    <property type="entry name" value="Cu-oxidase_3"/>
    <property type="match status" value="1"/>
</dbReference>
<keyword evidence="5" id="KW-0186">Copper</keyword>
<feature type="domain" description="Plastocyanin-like" evidence="10">
    <location>
        <begin position="31"/>
        <end position="143"/>
    </location>
</feature>
<evidence type="ECO:0000256" key="2">
    <source>
        <dbReference type="ARBA" id="ARBA00022723"/>
    </source>
</evidence>
<feature type="signal peptide" evidence="7">
    <location>
        <begin position="1"/>
        <end position="20"/>
    </location>
</feature>
<proteinExistence type="inferred from homology"/>
<evidence type="ECO:0000313" key="12">
    <source>
        <dbReference type="Proteomes" id="UP000700596"/>
    </source>
</evidence>
<evidence type="ECO:0000256" key="1">
    <source>
        <dbReference type="ARBA" id="ARBA00010609"/>
    </source>
</evidence>
<evidence type="ECO:0000259" key="8">
    <source>
        <dbReference type="Pfam" id="PF00394"/>
    </source>
</evidence>
<keyword evidence="6" id="KW-0325">Glycoprotein</keyword>
<keyword evidence="4" id="KW-0560">Oxidoreductase</keyword>
<feature type="domain" description="Plastocyanin-like" evidence="9">
    <location>
        <begin position="448"/>
        <end position="582"/>
    </location>
</feature>
<accession>A0A9P9ED97</accession>
<dbReference type="InterPro" id="IPR002355">
    <property type="entry name" value="Cu_oxidase_Cu_BS"/>
</dbReference>
<keyword evidence="3 7" id="KW-0732">Signal</keyword>
<evidence type="ECO:0000313" key="11">
    <source>
        <dbReference type="EMBL" id="KAH7135775.1"/>
    </source>
</evidence>
<protein>
    <submittedName>
        <fullName evidence="11">Laccase TilA</fullName>
    </submittedName>
</protein>
<dbReference type="AlphaFoldDB" id="A0A9P9ED97"/>
<dbReference type="InterPro" id="IPR011706">
    <property type="entry name" value="Cu-oxidase_C"/>
</dbReference>
<dbReference type="SUPFAM" id="SSF49503">
    <property type="entry name" value="Cupredoxins"/>
    <property type="match status" value="3"/>
</dbReference>
<dbReference type="EMBL" id="JAGMWT010000002">
    <property type="protein sequence ID" value="KAH7135775.1"/>
    <property type="molecule type" value="Genomic_DNA"/>
</dbReference>
<dbReference type="GO" id="GO:0016491">
    <property type="term" value="F:oxidoreductase activity"/>
    <property type="evidence" value="ECO:0007669"/>
    <property type="project" value="UniProtKB-KW"/>
</dbReference>
<dbReference type="InterPro" id="IPR001117">
    <property type="entry name" value="Cu-oxidase_2nd"/>
</dbReference>
<dbReference type="InterPro" id="IPR011707">
    <property type="entry name" value="Cu-oxidase-like_N"/>
</dbReference>
<dbReference type="PROSITE" id="PS00080">
    <property type="entry name" value="MULTICOPPER_OXIDASE2"/>
    <property type="match status" value="1"/>
</dbReference>
<dbReference type="PANTHER" id="PTHR11709">
    <property type="entry name" value="MULTI-COPPER OXIDASE"/>
    <property type="match status" value="1"/>
</dbReference>
<evidence type="ECO:0000259" key="9">
    <source>
        <dbReference type="Pfam" id="PF07731"/>
    </source>
</evidence>
<dbReference type="GO" id="GO:0005507">
    <property type="term" value="F:copper ion binding"/>
    <property type="evidence" value="ECO:0007669"/>
    <property type="project" value="InterPro"/>
</dbReference>
<reference evidence="11" key="1">
    <citation type="journal article" date="2021" name="Nat. Commun.">
        <title>Genetic determinants of endophytism in the Arabidopsis root mycobiome.</title>
        <authorList>
            <person name="Mesny F."/>
            <person name="Miyauchi S."/>
            <person name="Thiergart T."/>
            <person name="Pickel B."/>
            <person name="Atanasova L."/>
            <person name="Karlsson M."/>
            <person name="Huettel B."/>
            <person name="Barry K.W."/>
            <person name="Haridas S."/>
            <person name="Chen C."/>
            <person name="Bauer D."/>
            <person name="Andreopoulos W."/>
            <person name="Pangilinan J."/>
            <person name="LaButti K."/>
            <person name="Riley R."/>
            <person name="Lipzen A."/>
            <person name="Clum A."/>
            <person name="Drula E."/>
            <person name="Henrissat B."/>
            <person name="Kohler A."/>
            <person name="Grigoriev I.V."/>
            <person name="Martin F.M."/>
            <person name="Hacquard S."/>
        </authorList>
    </citation>
    <scope>NUCLEOTIDE SEQUENCE</scope>
    <source>
        <strain evidence="11">MPI-CAGE-CH-0243</strain>
    </source>
</reference>
<dbReference type="CDD" id="cd13850">
    <property type="entry name" value="CuRO_1_Abr2_like"/>
    <property type="match status" value="1"/>
</dbReference>
<dbReference type="PROSITE" id="PS00079">
    <property type="entry name" value="MULTICOPPER_OXIDASE1"/>
    <property type="match status" value="1"/>
</dbReference>
<dbReference type="OrthoDB" id="2121828at2759"/>
<feature type="chain" id="PRO_5040436455" evidence="7">
    <location>
        <begin position="21"/>
        <end position="598"/>
    </location>
</feature>
<evidence type="ECO:0000256" key="6">
    <source>
        <dbReference type="ARBA" id="ARBA00023180"/>
    </source>
</evidence>
<dbReference type="PANTHER" id="PTHR11709:SF488">
    <property type="entry name" value="LACCASE-RELATED"/>
    <property type="match status" value="1"/>
</dbReference>
<keyword evidence="12" id="KW-1185">Reference proteome</keyword>
<feature type="domain" description="Plastocyanin-like" evidence="8">
    <location>
        <begin position="168"/>
        <end position="372"/>
    </location>
</feature>
<evidence type="ECO:0000256" key="7">
    <source>
        <dbReference type="SAM" id="SignalP"/>
    </source>
</evidence>
<gene>
    <name evidence="11" type="ORF">B0J11DRAFT_169836</name>
</gene>
<dbReference type="InterPro" id="IPR045087">
    <property type="entry name" value="Cu-oxidase_fam"/>
</dbReference>
<evidence type="ECO:0000256" key="4">
    <source>
        <dbReference type="ARBA" id="ARBA00023002"/>
    </source>
</evidence>
<organism evidence="11 12">
    <name type="scientific">Dendryphion nanum</name>
    <dbReference type="NCBI Taxonomy" id="256645"/>
    <lineage>
        <taxon>Eukaryota</taxon>
        <taxon>Fungi</taxon>
        <taxon>Dikarya</taxon>
        <taxon>Ascomycota</taxon>
        <taxon>Pezizomycotina</taxon>
        <taxon>Dothideomycetes</taxon>
        <taxon>Pleosporomycetidae</taxon>
        <taxon>Pleosporales</taxon>
        <taxon>Torulaceae</taxon>
        <taxon>Dendryphion</taxon>
    </lineage>
</organism>
<dbReference type="Pfam" id="PF00394">
    <property type="entry name" value="Cu-oxidase"/>
    <property type="match status" value="1"/>
</dbReference>
<evidence type="ECO:0000259" key="10">
    <source>
        <dbReference type="Pfam" id="PF07732"/>
    </source>
</evidence>
<dbReference type="InterPro" id="IPR008972">
    <property type="entry name" value="Cupredoxin"/>
</dbReference>
<dbReference type="CDD" id="cd13876">
    <property type="entry name" value="CuRO_2_Abr2_like"/>
    <property type="match status" value="1"/>
</dbReference>
<sequence>MQKIHSLTACLLGCATLAFAHTSKFTLELTWKVGSPDGFARDMIFINGQFPGPILEINQDDWVEITVVNKLPFNTTIHAHGIEQLNTAWADGVPGLNQLPIQPGHKFEYKWHANQYGSYFYHAHSQGQVEDGAFGPIIIRPKRNLSKPFNKISTADVELLEQAERRSKPILLSDWRHTTSQRTWDLQVEANLETSICLDSIIVNGKGAVDCWSREHITQFTNPGIAPLLEQTKLRMTDKGCLPPQIFPILLPGTEPNYTALPQETFEKCTSTNGRREVINVSSKSKWAAFDVISAAGIHTFNFGIDEHPVWIYAIDGHYIEPVKVDVIPLSNGDRFSIFVQLNKPAQSYGIRVSGTALAQLIDTTAVLTYDGKNISDSHVVTSKPFINRAGGPTSETVTVFNQTQMVSFPPQFPQPPPEPAQTFKLAVGNAGNSILWALNHTVYNHQIHDSNPPLQFRNPDTIPDDHLLFKTKNNTWVDIILTVPELSQPPHPIHKHSNKVFILGQGEGAFNWTTVAQAAAAIPQNFNFKTPAFRDSFVTPPTVTKPTWVAVRYHVVNPGVFMLHCHIQSHLNGGMSMTILDGVDEWPKLPLPSGCKA</sequence>
<keyword evidence="2" id="KW-0479">Metal-binding</keyword>
<comment type="similarity">
    <text evidence="1">Belongs to the multicopper oxidase family.</text>
</comment>
<evidence type="ECO:0000256" key="5">
    <source>
        <dbReference type="ARBA" id="ARBA00023008"/>
    </source>
</evidence>
<dbReference type="CDD" id="cd13898">
    <property type="entry name" value="CuRO_3_Abr2_like"/>
    <property type="match status" value="1"/>
</dbReference>
<comment type="caution">
    <text evidence="11">The sequence shown here is derived from an EMBL/GenBank/DDBJ whole genome shotgun (WGS) entry which is preliminary data.</text>
</comment>
<evidence type="ECO:0000256" key="3">
    <source>
        <dbReference type="ARBA" id="ARBA00022729"/>
    </source>
</evidence>